<comment type="caution">
    <text evidence="1">The sequence shown here is derived from an EMBL/GenBank/DDBJ whole genome shotgun (WGS) entry which is preliminary data.</text>
</comment>
<evidence type="ECO:0000313" key="1">
    <source>
        <dbReference type="EMBL" id="MBC6003380.1"/>
    </source>
</evidence>
<evidence type="ECO:0000313" key="2">
    <source>
        <dbReference type="Proteomes" id="UP000611796"/>
    </source>
</evidence>
<keyword evidence="2" id="KW-1185">Reference proteome</keyword>
<accession>A0ABR7K386</accession>
<name>A0ABR7K386_9FIRM</name>
<dbReference type="EMBL" id="JACRWD010000001">
    <property type="protein sequence ID" value="MBC6003380.1"/>
    <property type="molecule type" value="Genomic_DNA"/>
</dbReference>
<sequence>MNLEKIKDSITSFSVQFNQAEKGLSYIAMLDENVVSNYFKLYEGIDLNDKELLENLVVEDIKTNYLRQFIKENYSTLSVLGFINEDENKIMKELI</sequence>
<protein>
    <submittedName>
        <fullName evidence="1">Uncharacterized protein</fullName>
    </submittedName>
</protein>
<gene>
    <name evidence="1" type="ORF">H8891_06170</name>
</gene>
<dbReference type="Proteomes" id="UP000611796">
    <property type="component" value="Unassembled WGS sequence"/>
</dbReference>
<dbReference type="RefSeq" id="WP_187005639.1">
    <property type="nucleotide sequence ID" value="NZ_JACRWD010000001.1"/>
</dbReference>
<proteinExistence type="predicted"/>
<organism evidence="1 2">
    <name type="scientific">Paeniclostridium hominis</name>
    <dbReference type="NCBI Taxonomy" id="2764329"/>
    <lineage>
        <taxon>Bacteria</taxon>
        <taxon>Bacillati</taxon>
        <taxon>Bacillota</taxon>
        <taxon>Clostridia</taxon>
        <taxon>Peptostreptococcales</taxon>
        <taxon>Peptostreptococcaceae</taxon>
        <taxon>Paeniclostridium</taxon>
    </lineage>
</organism>
<reference evidence="1 2" key="1">
    <citation type="submission" date="2020-08" db="EMBL/GenBank/DDBJ databases">
        <authorList>
            <person name="Liu C."/>
            <person name="Sun Q."/>
        </authorList>
    </citation>
    <scope>NUCLEOTIDE SEQUENCE [LARGE SCALE GENOMIC DNA]</scope>
    <source>
        <strain evidence="1 2">NSJ-45</strain>
    </source>
</reference>